<organism evidence="1 2">
    <name type="scientific">Actinoplanes octamycinicus</name>
    <dbReference type="NCBI Taxonomy" id="135948"/>
    <lineage>
        <taxon>Bacteria</taxon>
        <taxon>Bacillati</taxon>
        <taxon>Actinomycetota</taxon>
        <taxon>Actinomycetes</taxon>
        <taxon>Micromonosporales</taxon>
        <taxon>Micromonosporaceae</taxon>
        <taxon>Actinoplanes</taxon>
    </lineage>
</organism>
<reference evidence="1 2" key="1">
    <citation type="submission" date="2020-08" db="EMBL/GenBank/DDBJ databases">
        <title>Sequencing the genomes of 1000 actinobacteria strains.</title>
        <authorList>
            <person name="Klenk H.-P."/>
        </authorList>
    </citation>
    <scope>NUCLEOTIDE SEQUENCE [LARGE SCALE GENOMIC DNA]</scope>
    <source>
        <strain evidence="1 2">DSM 45809</strain>
    </source>
</reference>
<name>A0A7W7GWD5_9ACTN</name>
<dbReference type="EMBL" id="JACHNB010000001">
    <property type="protein sequence ID" value="MBB4739535.1"/>
    <property type="molecule type" value="Genomic_DNA"/>
</dbReference>
<sequence length="93" mass="10610">MVAEAVVDCYDEYEQLSGLFVMIQERLTVPFETELLGVPVVIRKVDLRSSGVVAICHRGRLRQAIRILDLPLLDPAPEDVRWIQAYRWWAAGS</sequence>
<evidence type="ECO:0000313" key="1">
    <source>
        <dbReference type="EMBL" id="MBB4739535.1"/>
    </source>
</evidence>
<dbReference type="RefSeq" id="WP_185040058.1">
    <property type="nucleotide sequence ID" value="NZ_BAABFG010000005.1"/>
</dbReference>
<gene>
    <name evidence="1" type="ORF">BJY16_002994</name>
</gene>
<protein>
    <recommendedName>
        <fullName evidence="3">Calcium binding protein</fullName>
    </recommendedName>
</protein>
<dbReference type="AlphaFoldDB" id="A0A7W7GWD5"/>
<dbReference type="Proteomes" id="UP000546162">
    <property type="component" value="Unassembled WGS sequence"/>
</dbReference>
<keyword evidence="2" id="KW-1185">Reference proteome</keyword>
<comment type="caution">
    <text evidence="1">The sequence shown here is derived from an EMBL/GenBank/DDBJ whole genome shotgun (WGS) entry which is preliminary data.</text>
</comment>
<evidence type="ECO:0008006" key="3">
    <source>
        <dbReference type="Google" id="ProtNLM"/>
    </source>
</evidence>
<accession>A0A7W7GWD5</accession>
<evidence type="ECO:0000313" key="2">
    <source>
        <dbReference type="Proteomes" id="UP000546162"/>
    </source>
</evidence>
<proteinExistence type="predicted"/>